<evidence type="ECO:0000313" key="3">
    <source>
        <dbReference type="EMBL" id="JAS15632.1"/>
    </source>
</evidence>
<accession>A0A1B6C241</accession>
<dbReference type="CDD" id="cd14316">
    <property type="entry name" value="UBA2_UBAP1_like"/>
    <property type="match status" value="1"/>
</dbReference>
<dbReference type="GO" id="GO:0000813">
    <property type="term" value="C:ESCRT I complex"/>
    <property type="evidence" value="ECO:0007669"/>
    <property type="project" value="InterPro"/>
</dbReference>
<protein>
    <recommendedName>
        <fullName evidence="1">UBA domain-containing protein</fullName>
    </recommendedName>
</protein>
<reference evidence="2" key="1">
    <citation type="submission" date="2015-12" db="EMBL/GenBank/DDBJ databases">
        <title>De novo transcriptome assembly of four potential Pierce s Disease insect vectors from Arizona vineyards.</title>
        <authorList>
            <person name="Tassone E.E."/>
        </authorList>
    </citation>
    <scope>NUCLEOTIDE SEQUENCE</scope>
</reference>
<dbReference type="InterPro" id="IPR015940">
    <property type="entry name" value="UBA"/>
</dbReference>
<dbReference type="EMBL" id="GEDC01029717">
    <property type="protein sequence ID" value="JAS07581.1"/>
    <property type="molecule type" value="Transcribed_RNA"/>
</dbReference>
<dbReference type="GO" id="GO:0043162">
    <property type="term" value="P:ubiquitin-dependent protein catabolic process via the multivesicular body sorting pathway"/>
    <property type="evidence" value="ECO:0007669"/>
    <property type="project" value="InterPro"/>
</dbReference>
<gene>
    <name evidence="2" type="ORF">g.22267</name>
    <name evidence="3" type="ORF">g.22269</name>
</gene>
<dbReference type="InterPro" id="IPR042575">
    <property type="entry name" value="UBAP1_C"/>
</dbReference>
<proteinExistence type="predicted"/>
<dbReference type="AlphaFoldDB" id="A0A1B6C241"/>
<dbReference type="PROSITE" id="PS50030">
    <property type="entry name" value="UBA"/>
    <property type="match status" value="1"/>
</dbReference>
<name>A0A1B6C241_9HEMI</name>
<feature type="domain" description="UBA" evidence="1">
    <location>
        <begin position="210"/>
        <end position="254"/>
    </location>
</feature>
<dbReference type="InterPro" id="IPR009060">
    <property type="entry name" value="UBA-like_sf"/>
</dbReference>
<dbReference type="PANTHER" id="PTHR15960">
    <property type="entry name" value="LD44032P"/>
    <property type="match status" value="1"/>
</dbReference>
<dbReference type="Gene3D" id="1.20.120.1920">
    <property type="entry name" value="UBAP1 SOUBA domain"/>
    <property type="match status" value="1"/>
</dbReference>
<evidence type="ECO:0000259" key="1">
    <source>
        <dbReference type="PROSITE" id="PS50030"/>
    </source>
</evidence>
<dbReference type="SUPFAM" id="SSF46934">
    <property type="entry name" value="UBA-like"/>
    <property type="match status" value="1"/>
</dbReference>
<evidence type="ECO:0000313" key="2">
    <source>
        <dbReference type="EMBL" id="JAS07581.1"/>
    </source>
</evidence>
<organism evidence="2">
    <name type="scientific">Clastoptera arizonana</name>
    <name type="common">Arizona spittle bug</name>
    <dbReference type="NCBI Taxonomy" id="38151"/>
    <lineage>
        <taxon>Eukaryota</taxon>
        <taxon>Metazoa</taxon>
        <taxon>Ecdysozoa</taxon>
        <taxon>Arthropoda</taxon>
        <taxon>Hexapoda</taxon>
        <taxon>Insecta</taxon>
        <taxon>Pterygota</taxon>
        <taxon>Neoptera</taxon>
        <taxon>Paraneoptera</taxon>
        <taxon>Hemiptera</taxon>
        <taxon>Auchenorrhyncha</taxon>
        <taxon>Cercopoidea</taxon>
        <taxon>Clastopteridae</taxon>
        <taxon>Clastoptera</taxon>
    </lineage>
</organism>
<dbReference type="PANTHER" id="PTHR15960:SF5">
    <property type="entry name" value="LD44032P"/>
    <property type="match status" value="1"/>
</dbReference>
<dbReference type="EMBL" id="GEDC01021666">
    <property type="protein sequence ID" value="JAS15632.1"/>
    <property type="molecule type" value="Transcribed_RNA"/>
</dbReference>
<dbReference type="InterPro" id="IPR038870">
    <property type="entry name" value="UBAP1"/>
</dbReference>
<feature type="non-terminal residue" evidence="2">
    <location>
        <position position="1"/>
    </location>
</feature>
<sequence length="254" mass="28770">VLQPTLCSADKETSFRLNGLTKYNSSNLDAYTNWSLYNRNYSSGLNLTNPNLVQESNLTYSGLPSQNPMVQSYVVQRVNSKKQTDMASESQCSKSVPDILQELQSELQIKRAESYKRKLLPKQSGLEENNIPKTISMLPNPISQLSLSSQHLCHRLAEMGFPIARVARAAEMFGDEEGRILEFLLQVQSLEEKNFSPDRAERALIINNYKESETVECLRIMCQLLDLGFREEKVIQALAQFGNNRDKVLDSLIS</sequence>
<dbReference type="GO" id="GO:0043130">
    <property type="term" value="F:ubiquitin binding"/>
    <property type="evidence" value="ECO:0007669"/>
    <property type="project" value="InterPro"/>
</dbReference>